<evidence type="ECO:0000256" key="8">
    <source>
        <dbReference type="ARBA" id="ARBA00022884"/>
    </source>
</evidence>
<dbReference type="STRING" id="574650.SAMN04487966_10483"/>
<dbReference type="InterPro" id="IPR012947">
    <property type="entry name" value="tRNA_SAD"/>
</dbReference>
<dbReference type="Gene3D" id="3.30.54.20">
    <property type="match status" value="1"/>
</dbReference>
<dbReference type="GO" id="GO:0002161">
    <property type="term" value="F:aminoacyl-tRNA deacylase activity"/>
    <property type="evidence" value="ECO:0007669"/>
    <property type="project" value="TreeGrafter"/>
</dbReference>
<keyword evidence="7 13" id="KW-0067">ATP-binding</keyword>
<dbReference type="GO" id="GO:0006419">
    <property type="term" value="P:alanyl-tRNA aminoacylation"/>
    <property type="evidence" value="ECO:0007669"/>
    <property type="project" value="UniProtKB-UniRule"/>
</dbReference>
<evidence type="ECO:0000259" key="16">
    <source>
        <dbReference type="PROSITE" id="PS50860"/>
    </source>
</evidence>
<keyword evidence="2 13" id="KW-0820">tRNA-binding</keyword>
<evidence type="ECO:0000256" key="13">
    <source>
        <dbReference type="HAMAP-Rule" id="MF_00036"/>
    </source>
</evidence>
<feature type="binding site" evidence="13">
    <location>
        <position position="577"/>
    </location>
    <ligand>
        <name>Zn(2+)</name>
        <dbReference type="ChEBI" id="CHEBI:29105"/>
    </ligand>
</feature>
<keyword evidence="3 13" id="KW-0436">Ligase</keyword>
<dbReference type="FunFam" id="3.30.930.10:FF:000004">
    <property type="entry name" value="Alanine--tRNA ligase"/>
    <property type="match status" value="1"/>
</dbReference>
<evidence type="ECO:0000256" key="10">
    <source>
        <dbReference type="ARBA" id="ARBA00023146"/>
    </source>
</evidence>
<dbReference type="SUPFAM" id="SSF101353">
    <property type="entry name" value="Putative anticodon-binding domain of alanyl-tRNA synthetase (AlaRS)"/>
    <property type="match status" value="1"/>
</dbReference>
<dbReference type="Gene3D" id="6.10.250.550">
    <property type="match status" value="1"/>
</dbReference>
<feature type="binding site" evidence="13">
    <location>
        <position position="684"/>
    </location>
    <ligand>
        <name>Zn(2+)</name>
        <dbReference type="ChEBI" id="CHEBI:29105"/>
    </ligand>
</feature>
<evidence type="ECO:0000256" key="14">
    <source>
        <dbReference type="SAM" id="Coils"/>
    </source>
</evidence>
<dbReference type="Gene3D" id="2.40.30.130">
    <property type="match status" value="1"/>
</dbReference>
<evidence type="ECO:0000256" key="7">
    <source>
        <dbReference type="ARBA" id="ARBA00022840"/>
    </source>
</evidence>
<keyword evidence="18" id="KW-1185">Reference proteome</keyword>
<evidence type="ECO:0000256" key="9">
    <source>
        <dbReference type="ARBA" id="ARBA00022917"/>
    </source>
</evidence>
<dbReference type="PANTHER" id="PTHR11777">
    <property type="entry name" value="ALANYL-TRNA SYNTHETASE"/>
    <property type="match status" value="1"/>
</dbReference>
<dbReference type="InterPro" id="IPR023033">
    <property type="entry name" value="Ala_tRNA_ligase_euk/bac"/>
</dbReference>
<dbReference type="CDD" id="cd00673">
    <property type="entry name" value="AlaRS_core"/>
    <property type="match status" value="1"/>
</dbReference>
<organism evidence="17 18">
    <name type="scientific">Micrococcus terreus</name>
    <dbReference type="NCBI Taxonomy" id="574650"/>
    <lineage>
        <taxon>Bacteria</taxon>
        <taxon>Bacillati</taxon>
        <taxon>Actinomycetota</taxon>
        <taxon>Actinomycetes</taxon>
        <taxon>Micrococcales</taxon>
        <taxon>Micrococcaceae</taxon>
        <taxon>Micrococcus</taxon>
    </lineage>
</organism>
<dbReference type="EMBL" id="FPCG01000004">
    <property type="protein sequence ID" value="SFV22372.1"/>
    <property type="molecule type" value="Genomic_DNA"/>
</dbReference>
<comment type="function">
    <text evidence="11 13">Catalyzes the attachment of alanine to tRNA(Ala) in a two-step reaction: alanine is first activated by ATP to form Ala-AMP and then transferred to the acceptor end of tRNA(Ala). Also edits incorrectly charged Ser-tRNA(Ala) and Gly-tRNA(Ala) via its editing domain.</text>
</comment>
<sequence length="904" mass="97318">MKSQEIAQRWLRFFESKGHAAVPSASLVSPDPSLLFTIAGMVPFIPYFLGQQTPPHPRAASVQKCIRTADIEEVGKTVRHGTFFQMCGNFSFGDYFKETAIPLAWELLTTSQDQGGYGLDPERIWVSVYEEDDEAARIWREDVGFPAERIQRFGKADNYWNTGQPGPGGPCSEIYYDRGPAYGQDGGPAVDETRFMEIWNLVFMQYQLSEVRSKEDFDVAGELQHKNIDTGLGLERLAMLLQGVENMYETDQVRPVLDRAAELSGKEYTSTEDPSDPHYADDVRLRMIADHIRSALMLISDGVVPGNEGGGYVLRRLIRRAVRAMRLMGVTDPVLPELLPVSRDAMKGTYPVVETDFERISRIAYAEEKAFLRTITAGIARLEGAVTAAKSAGAGISGADAFELHDTFGFPIDLTLEMAEEAGVQVDEAAFRTLMTEQRDRARQDAKSKKSGHADTSGYRQLHAEGDTVFTGYTEHTTESRIRGLLSGGEVVPSGAAGQELEVVLDATPFYAEAGGQAADTGLITGDGYVLEVLDVQAPVKGLSVHKVRVKEGEVPSGAVALGQIDLQRRLDAQKAHSGTHIIHAALHQILGPEATQSGSFNKEGYLRFDFRWSEALSAMARSEVEDLSNIAIRDNHTVLTQEMSLDQAKALGAMSLFGEKYGDRVRVVEIDGAWSRELCGGTHVGSTAEIGSLALLGEQSVGSGNRRVEALVGLDAFRHLATERTLVNELTEMLKVPADQVKDRISGTMARLKQVEKELAGLRAAQLQAEAGRLTAGAREVQGITVLTHEAGPVGSADELRTLGLDLRGRLESAAGNAAGTPVVVALSGIAKDRPLVLVATNQAARDAGLKAGALVKTACGVLGGGGGGKDDVAQGGGQQVEKIAEALSAVEDAVRAEAGRSA</sequence>
<proteinExistence type="inferred from homology"/>
<keyword evidence="13" id="KW-0963">Cytoplasm</keyword>
<dbReference type="SUPFAM" id="SSF55186">
    <property type="entry name" value="ThrRS/AlaRS common domain"/>
    <property type="match status" value="1"/>
</dbReference>
<evidence type="ECO:0000313" key="17">
    <source>
        <dbReference type="EMBL" id="SFV22372.1"/>
    </source>
</evidence>
<name>A0A1I7MKB4_9MICC</name>
<dbReference type="InterPro" id="IPR018163">
    <property type="entry name" value="Thr/Ala-tRNA-synth_IIc_edit"/>
</dbReference>
<keyword evidence="14" id="KW-0175">Coiled coil</keyword>
<evidence type="ECO:0000256" key="4">
    <source>
        <dbReference type="ARBA" id="ARBA00022723"/>
    </source>
</evidence>
<dbReference type="FunFam" id="3.30.980.10:FF:000004">
    <property type="entry name" value="Alanine--tRNA ligase, cytoplasmic"/>
    <property type="match status" value="1"/>
</dbReference>
<dbReference type="EC" id="6.1.1.7" evidence="13"/>
<dbReference type="InterPro" id="IPR045864">
    <property type="entry name" value="aa-tRNA-synth_II/BPL/LPL"/>
</dbReference>
<dbReference type="HAMAP" id="MF_00036_B">
    <property type="entry name" value="Ala_tRNA_synth_B"/>
    <property type="match status" value="1"/>
</dbReference>
<dbReference type="InterPro" id="IPR050058">
    <property type="entry name" value="Ala-tRNA_ligase"/>
</dbReference>
<dbReference type="Gene3D" id="3.30.930.10">
    <property type="entry name" value="Bira Bifunctional Protein, Domain 2"/>
    <property type="match status" value="1"/>
</dbReference>
<dbReference type="Gene3D" id="3.30.980.10">
    <property type="entry name" value="Threonyl-trna Synthetase, Chain A, domain 2"/>
    <property type="match status" value="1"/>
</dbReference>
<keyword evidence="4 13" id="KW-0479">Metal-binding</keyword>
<evidence type="ECO:0000256" key="2">
    <source>
        <dbReference type="ARBA" id="ARBA00022555"/>
    </source>
</evidence>
<feature type="coiled-coil region" evidence="14">
    <location>
        <begin position="739"/>
        <end position="766"/>
    </location>
</feature>
<evidence type="ECO:0000256" key="11">
    <source>
        <dbReference type="ARBA" id="ARBA00024779"/>
    </source>
</evidence>
<comment type="similarity">
    <text evidence="1 13">Belongs to the class-II aminoacyl-tRNA synthetase family.</text>
</comment>
<dbReference type="InterPro" id="IPR018165">
    <property type="entry name" value="Ala-tRNA-synth_IIc_core"/>
</dbReference>
<keyword evidence="9 13" id="KW-0648">Protein biosynthesis</keyword>
<dbReference type="FunFam" id="3.10.310.40:FF:000001">
    <property type="entry name" value="Alanine--tRNA ligase"/>
    <property type="match status" value="1"/>
</dbReference>
<feature type="compositionally biased region" description="Basic and acidic residues" evidence="15">
    <location>
        <begin position="438"/>
        <end position="448"/>
    </location>
</feature>
<dbReference type="InterPro" id="IPR018162">
    <property type="entry name" value="Ala-tRNA-ligase_IIc_anticod-bd"/>
</dbReference>
<evidence type="ECO:0000256" key="1">
    <source>
        <dbReference type="ARBA" id="ARBA00008226"/>
    </source>
</evidence>
<dbReference type="GO" id="GO:0000049">
    <property type="term" value="F:tRNA binding"/>
    <property type="evidence" value="ECO:0007669"/>
    <property type="project" value="UniProtKB-KW"/>
</dbReference>
<reference evidence="17 18" key="1">
    <citation type="submission" date="2016-10" db="EMBL/GenBank/DDBJ databases">
        <authorList>
            <person name="de Groot N.N."/>
        </authorList>
    </citation>
    <scope>NUCLEOTIDE SEQUENCE [LARGE SCALE GENOMIC DNA]</scope>
    <source>
        <strain evidence="17 18">CGMCC 1.7054</strain>
    </source>
</reference>
<feature type="region of interest" description="Disordered" evidence="15">
    <location>
        <begin position="438"/>
        <end position="458"/>
    </location>
</feature>
<gene>
    <name evidence="13" type="primary">alaS</name>
    <name evidence="17" type="ORF">SAMN04487966_10483</name>
</gene>
<dbReference type="PRINTS" id="PR00980">
    <property type="entry name" value="TRNASYNTHALA"/>
</dbReference>
<dbReference type="InterPro" id="IPR003156">
    <property type="entry name" value="DHHA1_dom"/>
</dbReference>
<feature type="binding site" evidence="13">
    <location>
        <position position="680"/>
    </location>
    <ligand>
        <name>Zn(2+)</name>
        <dbReference type="ChEBI" id="CHEBI:29105"/>
    </ligand>
</feature>
<dbReference type="SUPFAM" id="SSF50447">
    <property type="entry name" value="Translation proteins"/>
    <property type="match status" value="1"/>
</dbReference>
<dbReference type="InterPro" id="IPR009000">
    <property type="entry name" value="Transl_B-barrel_sf"/>
</dbReference>
<dbReference type="Pfam" id="PF02272">
    <property type="entry name" value="DHHA1"/>
    <property type="match status" value="1"/>
</dbReference>
<accession>A0A1I7MKB4</accession>
<evidence type="ECO:0000256" key="15">
    <source>
        <dbReference type="SAM" id="MobiDB-lite"/>
    </source>
</evidence>
<keyword evidence="5 13" id="KW-0547">Nucleotide-binding</keyword>
<keyword evidence="6 13" id="KW-0862">Zinc</keyword>
<dbReference type="RefSeq" id="WP_091696256.1">
    <property type="nucleotide sequence ID" value="NZ_FPCG01000004.1"/>
</dbReference>
<dbReference type="OrthoDB" id="9803884at2"/>
<dbReference type="GO" id="GO:0005524">
    <property type="term" value="F:ATP binding"/>
    <property type="evidence" value="ECO:0007669"/>
    <property type="project" value="UniProtKB-UniRule"/>
</dbReference>
<evidence type="ECO:0000256" key="5">
    <source>
        <dbReference type="ARBA" id="ARBA00022741"/>
    </source>
</evidence>
<keyword evidence="8 13" id="KW-0694">RNA-binding</keyword>
<dbReference type="Pfam" id="PF01411">
    <property type="entry name" value="tRNA-synt_2c"/>
    <property type="match status" value="1"/>
</dbReference>
<comment type="catalytic activity">
    <reaction evidence="12 13">
        <text>tRNA(Ala) + L-alanine + ATP = L-alanyl-tRNA(Ala) + AMP + diphosphate</text>
        <dbReference type="Rhea" id="RHEA:12540"/>
        <dbReference type="Rhea" id="RHEA-COMP:9657"/>
        <dbReference type="Rhea" id="RHEA-COMP:9923"/>
        <dbReference type="ChEBI" id="CHEBI:30616"/>
        <dbReference type="ChEBI" id="CHEBI:33019"/>
        <dbReference type="ChEBI" id="CHEBI:57972"/>
        <dbReference type="ChEBI" id="CHEBI:78442"/>
        <dbReference type="ChEBI" id="CHEBI:78497"/>
        <dbReference type="ChEBI" id="CHEBI:456215"/>
        <dbReference type="EC" id="6.1.1.7"/>
    </reaction>
</comment>
<evidence type="ECO:0000256" key="3">
    <source>
        <dbReference type="ARBA" id="ARBA00022598"/>
    </source>
</evidence>
<dbReference type="PANTHER" id="PTHR11777:SF9">
    <property type="entry name" value="ALANINE--TRNA LIGASE, CYTOPLASMIC"/>
    <property type="match status" value="1"/>
</dbReference>
<protein>
    <recommendedName>
        <fullName evidence="13">Alanine--tRNA ligase</fullName>
        <ecNumber evidence="13">6.1.1.7</ecNumber>
    </recommendedName>
    <alternativeName>
        <fullName evidence="13">Alanyl-tRNA synthetase</fullName>
        <shortName evidence="13">AlaRS</shortName>
    </alternativeName>
</protein>
<dbReference type="AlphaFoldDB" id="A0A1I7MKB4"/>
<evidence type="ECO:0000313" key="18">
    <source>
        <dbReference type="Proteomes" id="UP000198881"/>
    </source>
</evidence>
<comment type="domain">
    <text evidence="13">Consists of three domains; the N-terminal catalytic domain, the editing domain and the C-terminal C-Ala domain. The editing domain removes incorrectly charged amino acids, while the C-Ala domain, along with tRNA(Ala), serves as a bridge to cooperatively bring together the editing and aminoacylation centers thus stimulating deacylation of misacylated tRNAs.</text>
</comment>
<feature type="domain" description="Alanyl-transfer RNA synthetases family profile" evidence="16">
    <location>
        <begin position="1"/>
        <end position="723"/>
    </location>
</feature>
<comment type="cofactor">
    <cofactor evidence="13">
        <name>Zn(2+)</name>
        <dbReference type="ChEBI" id="CHEBI:29105"/>
    </cofactor>
    <text evidence="13">Binds 1 zinc ion per subunit.</text>
</comment>
<dbReference type="SMART" id="SM00863">
    <property type="entry name" value="tRNA_SAD"/>
    <property type="match status" value="1"/>
</dbReference>
<comment type="subcellular location">
    <subcellularLocation>
        <location evidence="13">Cytoplasm</location>
    </subcellularLocation>
</comment>
<dbReference type="SUPFAM" id="SSF55681">
    <property type="entry name" value="Class II aaRS and biotin synthetases"/>
    <property type="match status" value="1"/>
</dbReference>
<dbReference type="InterPro" id="IPR002318">
    <property type="entry name" value="Ala-tRNA-lgiase_IIc"/>
</dbReference>
<dbReference type="GO" id="GO:0008270">
    <property type="term" value="F:zinc ion binding"/>
    <property type="evidence" value="ECO:0007669"/>
    <property type="project" value="UniProtKB-UniRule"/>
</dbReference>
<dbReference type="GO" id="GO:0005829">
    <property type="term" value="C:cytosol"/>
    <property type="evidence" value="ECO:0007669"/>
    <property type="project" value="TreeGrafter"/>
</dbReference>
<feature type="binding site" evidence="13">
    <location>
        <position position="581"/>
    </location>
    <ligand>
        <name>Zn(2+)</name>
        <dbReference type="ChEBI" id="CHEBI:29105"/>
    </ligand>
</feature>
<dbReference type="Proteomes" id="UP000198881">
    <property type="component" value="Unassembled WGS sequence"/>
</dbReference>
<evidence type="ECO:0000256" key="6">
    <source>
        <dbReference type="ARBA" id="ARBA00022833"/>
    </source>
</evidence>
<dbReference type="NCBIfam" id="TIGR00344">
    <property type="entry name" value="alaS"/>
    <property type="match status" value="1"/>
</dbReference>
<dbReference type="Pfam" id="PF07973">
    <property type="entry name" value="tRNA_SAD"/>
    <property type="match status" value="1"/>
</dbReference>
<dbReference type="InterPro" id="IPR018164">
    <property type="entry name" value="Ala-tRNA-synth_IIc_N"/>
</dbReference>
<evidence type="ECO:0000256" key="12">
    <source>
        <dbReference type="ARBA" id="ARBA00048300"/>
    </source>
</evidence>
<dbReference type="PROSITE" id="PS50860">
    <property type="entry name" value="AA_TRNA_LIGASE_II_ALA"/>
    <property type="match status" value="1"/>
</dbReference>
<dbReference type="GO" id="GO:0004813">
    <property type="term" value="F:alanine-tRNA ligase activity"/>
    <property type="evidence" value="ECO:0007669"/>
    <property type="project" value="UniProtKB-UniRule"/>
</dbReference>
<keyword evidence="10 13" id="KW-0030">Aminoacyl-tRNA synthetase</keyword>
<dbReference type="Gene3D" id="3.10.310.40">
    <property type="match status" value="1"/>
</dbReference>
<dbReference type="FunFam" id="3.30.54.20:FF:000001">
    <property type="entry name" value="Alanine--tRNA ligase"/>
    <property type="match status" value="1"/>
</dbReference>